<sequence length="98" mass="10314">MKFTSPLLIGLIICGSLVGCGEKTEPTTQAPAAVTTEAKAGTKVQIANPAAEYCVSLGGTSEIQKTAEGEHGICTLPSGEKIDEWALFRRDHPQENAQ</sequence>
<dbReference type="EMBL" id="JBHFGU010000009">
    <property type="protein sequence ID" value="MFB2621937.1"/>
    <property type="molecule type" value="Genomic_DNA"/>
</dbReference>
<dbReference type="Proteomes" id="UP001576708">
    <property type="component" value="Unassembled WGS sequence"/>
</dbReference>
<organism evidence="1 2">
    <name type="scientific">Shewanella mangrovisoli</name>
    <dbReference type="NCBI Taxonomy" id="2864211"/>
    <lineage>
        <taxon>Bacteria</taxon>
        <taxon>Pseudomonadati</taxon>
        <taxon>Pseudomonadota</taxon>
        <taxon>Gammaproteobacteria</taxon>
        <taxon>Alteromonadales</taxon>
        <taxon>Shewanellaceae</taxon>
        <taxon>Shewanella</taxon>
    </lineage>
</organism>
<protein>
    <submittedName>
        <fullName evidence="1">DUF333 domain-containing protein</fullName>
    </submittedName>
</protein>
<dbReference type="PANTHER" id="PTHR38008:SF2">
    <property type="entry name" value="HEMOLYSIN"/>
    <property type="match status" value="1"/>
</dbReference>
<evidence type="ECO:0000313" key="2">
    <source>
        <dbReference type="Proteomes" id="UP001576708"/>
    </source>
</evidence>
<keyword evidence="2" id="KW-1185">Reference proteome</keyword>
<proteinExistence type="predicted"/>
<dbReference type="PANTHER" id="PTHR38008">
    <property type="entry name" value="HEMOLYSIN-RELATED"/>
    <property type="match status" value="1"/>
</dbReference>
<dbReference type="PROSITE" id="PS51257">
    <property type="entry name" value="PROKAR_LIPOPROTEIN"/>
    <property type="match status" value="1"/>
</dbReference>
<evidence type="ECO:0000313" key="1">
    <source>
        <dbReference type="EMBL" id="MFB2621937.1"/>
    </source>
</evidence>
<dbReference type="Pfam" id="PF03891">
    <property type="entry name" value="DUF333"/>
    <property type="match status" value="1"/>
</dbReference>
<name>A0ABV4VNN6_9GAMM</name>
<accession>A0ABV4VNN6</accession>
<comment type="caution">
    <text evidence="1">The sequence shown here is derived from an EMBL/GenBank/DDBJ whole genome shotgun (WGS) entry which is preliminary data.</text>
</comment>
<gene>
    <name evidence="1" type="ORF">ACE02W_19145</name>
</gene>
<reference evidence="1 2" key="1">
    <citation type="submission" date="2024-09" db="EMBL/GenBank/DDBJ databases">
        <authorList>
            <person name="Zhang Y."/>
        </authorList>
    </citation>
    <scope>NUCLEOTIDE SEQUENCE [LARGE SCALE GENOMIC DNA]</scope>
    <source>
        <strain evidence="1 2">ZJ318</strain>
    </source>
</reference>
<dbReference type="InterPro" id="IPR005590">
    <property type="entry name" value="DUF333"/>
</dbReference>
<dbReference type="RefSeq" id="WP_342202686.1">
    <property type="nucleotide sequence ID" value="NZ_JBCATE010000009.1"/>
</dbReference>